<name>A0A6C0AE24_9ZZZZ</name>
<evidence type="ECO:0000313" key="1">
    <source>
        <dbReference type="EMBL" id="QHS77989.1"/>
    </source>
</evidence>
<dbReference type="EMBL" id="MN740594">
    <property type="protein sequence ID" value="QHS77989.1"/>
    <property type="molecule type" value="Genomic_DNA"/>
</dbReference>
<reference evidence="1" key="1">
    <citation type="journal article" date="2020" name="Nature">
        <title>Giant virus diversity and host interactions through global metagenomics.</title>
        <authorList>
            <person name="Schulz F."/>
            <person name="Roux S."/>
            <person name="Paez-Espino D."/>
            <person name="Jungbluth S."/>
            <person name="Walsh D.A."/>
            <person name="Denef V.J."/>
            <person name="McMahon K.D."/>
            <person name="Konstantinidis K.T."/>
            <person name="Eloe-Fadrosh E.A."/>
            <person name="Kyrpides N.C."/>
            <person name="Woyke T."/>
        </authorList>
    </citation>
    <scope>NUCLEOTIDE SEQUENCE</scope>
    <source>
        <strain evidence="1">GVMAG-S-1021933-23</strain>
    </source>
</reference>
<sequence length="277" mass="34003">MEINISDIPDFLKDSEFYRNLDLNYEELITIPILKMDDEVNDINDFKKLFKTLNFFDVDKFPKTFIKYYQNNSEEVFDSLDFDVYQELLIDLCNLKIKNYKQFFVTYKIITLYKLNPEEYDNYIDYALNKAHEVGRDQDIYLIHNKEYKDLVHKIYSTEILELEPYIFMRSCNSIHLRFKKKHLYGRWEISKPVLRREYIEKIIDGIKNNYEYEYYSIDKGNISYKNNEICIYCKYINEYLYVKINTYKIKINEFNKKIILEEFEKLIEWIDIQKIS</sequence>
<protein>
    <submittedName>
        <fullName evidence="1">Uncharacterized protein</fullName>
    </submittedName>
</protein>
<dbReference type="AlphaFoldDB" id="A0A6C0AE24"/>
<proteinExistence type="predicted"/>
<organism evidence="1">
    <name type="scientific">viral metagenome</name>
    <dbReference type="NCBI Taxonomy" id="1070528"/>
    <lineage>
        <taxon>unclassified sequences</taxon>
        <taxon>metagenomes</taxon>
        <taxon>organismal metagenomes</taxon>
    </lineage>
</organism>
<accession>A0A6C0AE24</accession>